<comment type="caution">
    <text evidence="3">The sequence shown here is derived from an EMBL/GenBank/DDBJ whole genome shotgun (WGS) entry which is preliminary data.</text>
</comment>
<proteinExistence type="predicted"/>
<dbReference type="AlphaFoldDB" id="A0AAP0MAP6"/>
<sequence>MDRSWMRLRNKLCKEYLDGIKSFMKVAEQCVNENNLVRCPCKECQNAFFKSLHIVKAHLKRYGIAESYTKWVFHGEEPELVDNSQINVGSMPSSRSDFTFDNEEDDDEMYNLIHDMCEPTLMDAFTSETNIEENIDMTHDDNREFRICAGLLEKAGKNSIETKFNRVEQNDDGGQRARGLSAFSQNVRPFGKAQIELSQQEIDIAHWYVLNNYDEVQEYLENNVDPQVISSNVYVERARDHDVDNFKLVEEEDEDETMEEYFSSSEEELNKDYDDSDIDL</sequence>
<reference evidence="3 4" key="1">
    <citation type="submission" date="2024-05" db="EMBL/GenBank/DDBJ databases">
        <title>Haplotype-resolved chromosome-level genome assembly of Huyou (Citrus changshanensis).</title>
        <authorList>
            <person name="Miao C."/>
            <person name="Chen W."/>
            <person name="Wu Y."/>
            <person name="Wang L."/>
            <person name="Zhao S."/>
            <person name="Grierson D."/>
            <person name="Xu C."/>
            <person name="Chen K."/>
        </authorList>
    </citation>
    <scope>NUCLEOTIDE SEQUENCE [LARGE SCALE GENOMIC DNA]</scope>
    <source>
        <strain evidence="3">01-14</strain>
        <tissue evidence="3">Leaf</tissue>
    </source>
</reference>
<dbReference type="InterPro" id="IPR029480">
    <property type="entry name" value="Transpos_assoc"/>
</dbReference>
<dbReference type="Proteomes" id="UP001428341">
    <property type="component" value="Unassembled WGS sequence"/>
</dbReference>
<accession>A0AAP0MAP6</accession>
<gene>
    <name evidence="3" type="ORF">WN944_015925</name>
</gene>
<keyword evidence="4" id="KW-1185">Reference proteome</keyword>
<evidence type="ECO:0000259" key="2">
    <source>
        <dbReference type="Pfam" id="PF13963"/>
    </source>
</evidence>
<feature type="region of interest" description="Disordered" evidence="1">
    <location>
        <begin position="250"/>
        <end position="280"/>
    </location>
</feature>
<evidence type="ECO:0000313" key="4">
    <source>
        <dbReference type="Proteomes" id="UP001428341"/>
    </source>
</evidence>
<evidence type="ECO:0000313" key="3">
    <source>
        <dbReference type="EMBL" id="KAK9200727.1"/>
    </source>
</evidence>
<feature type="domain" description="Transposase-associated" evidence="2">
    <location>
        <begin position="3"/>
        <end position="76"/>
    </location>
</feature>
<dbReference type="EMBL" id="JBCGBO010000005">
    <property type="protein sequence ID" value="KAK9200727.1"/>
    <property type="molecule type" value="Genomic_DNA"/>
</dbReference>
<evidence type="ECO:0000256" key="1">
    <source>
        <dbReference type="SAM" id="MobiDB-lite"/>
    </source>
</evidence>
<name>A0AAP0MAP6_9ROSI</name>
<protein>
    <recommendedName>
        <fullName evidence="2">Transposase-associated domain-containing protein</fullName>
    </recommendedName>
</protein>
<organism evidence="3 4">
    <name type="scientific">Citrus x changshan-huyou</name>
    <dbReference type="NCBI Taxonomy" id="2935761"/>
    <lineage>
        <taxon>Eukaryota</taxon>
        <taxon>Viridiplantae</taxon>
        <taxon>Streptophyta</taxon>
        <taxon>Embryophyta</taxon>
        <taxon>Tracheophyta</taxon>
        <taxon>Spermatophyta</taxon>
        <taxon>Magnoliopsida</taxon>
        <taxon>eudicotyledons</taxon>
        <taxon>Gunneridae</taxon>
        <taxon>Pentapetalae</taxon>
        <taxon>rosids</taxon>
        <taxon>malvids</taxon>
        <taxon>Sapindales</taxon>
        <taxon>Rutaceae</taxon>
        <taxon>Aurantioideae</taxon>
        <taxon>Citrus</taxon>
    </lineage>
</organism>
<dbReference type="Pfam" id="PF13963">
    <property type="entry name" value="Transpos_assoc"/>
    <property type="match status" value="1"/>
</dbReference>
<feature type="compositionally biased region" description="Acidic residues" evidence="1">
    <location>
        <begin position="250"/>
        <end position="267"/>
    </location>
</feature>